<dbReference type="Proteomes" id="UP000193570">
    <property type="component" value="Unassembled WGS sequence"/>
</dbReference>
<protein>
    <recommendedName>
        <fullName evidence="1">DUF6456 domain-containing protein</fullName>
    </recommendedName>
</protein>
<proteinExistence type="predicted"/>
<sequence>MLTSEGYTTFCTFPDWVPDEARNYIAHTEAGRSLRALARAAGCHASTVMRQVRKIEGRREDPLVDAALKRLGARIAAATAAQSSKDAAMIPDIETRTDTNAADPVDAVTLSAEARRVLKHLGRPGMLLAVAQDMDKAVVVGDGGTADRHLAVDSTIAQAMALKGWIACDAPGRVSRYRITAEGRAAYARMIVETDRAAQAGLAEAAVPFDGARPDRPRAAPAPLRAAHAETPVAGLARRRDRTGRPFLDRIALSAAERLYEDYELARLAHGPAPDLPDLLDVAPAAPAPGDKPAAARRRLADALADLGPGLADMAFRCCCRLEGLETAEQALGWSARSGKIVLRIALQRLSEHYAARGRNGQGLIG</sequence>
<dbReference type="AlphaFoldDB" id="A0A1X6Z1Q8"/>
<feature type="domain" description="DUF6456" evidence="1">
    <location>
        <begin position="225"/>
        <end position="355"/>
    </location>
</feature>
<dbReference type="EMBL" id="FWFK01000003">
    <property type="protein sequence ID" value="SLN38290.1"/>
    <property type="molecule type" value="Genomic_DNA"/>
</dbReference>
<name>A0A1X6Z1Q8_9RHOB</name>
<reference evidence="2 3" key="1">
    <citation type="submission" date="2017-03" db="EMBL/GenBank/DDBJ databases">
        <authorList>
            <person name="Afonso C.L."/>
            <person name="Miller P.J."/>
            <person name="Scott M.A."/>
            <person name="Spackman E."/>
            <person name="Goraichik I."/>
            <person name="Dimitrov K.M."/>
            <person name="Suarez D.L."/>
            <person name="Swayne D.E."/>
        </authorList>
    </citation>
    <scope>NUCLEOTIDE SEQUENCE [LARGE SCALE GENOMIC DNA]</scope>
    <source>
        <strain evidence="2 3">CECT 8625</strain>
    </source>
</reference>
<gene>
    <name evidence="2" type="ORF">ROJ8625_01754</name>
</gene>
<dbReference type="InterPro" id="IPR045599">
    <property type="entry name" value="DUF6456"/>
</dbReference>
<dbReference type="OrthoDB" id="7476630at2"/>
<dbReference type="Pfam" id="PF20057">
    <property type="entry name" value="DUF6456"/>
    <property type="match status" value="1"/>
</dbReference>
<dbReference type="RefSeq" id="WP_085791487.1">
    <property type="nucleotide sequence ID" value="NZ_FWFK01000003.1"/>
</dbReference>
<evidence type="ECO:0000259" key="1">
    <source>
        <dbReference type="Pfam" id="PF20057"/>
    </source>
</evidence>
<evidence type="ECO:0000313" key="2">
    <source>
        <dbReference type="EMBL" id="SLN38290.1"/>
    </source>
</evidence>
<keyword evidence="3" id="KW-1185">Reference proteome</keyword>
<accession>A0A1X6Z1Q8</accession>
<organism evidence="2 3">
    <name type="scientific">Roseivivax jejudonensis</name>
    <dbReference type="NCBI Taxonomy" id="1529041"/>
    <lineage>
        <taxon>Bacteria</taxon>
        <taxon>Pseudomonadati</taxon>
        <taxon>Pseudomonadota</taxon>
        <taxon>Alphaproteobacteria</taxon>
        <taxon>Rhodobacterales</taxon>
        <taxon>Roseobacteraceae</taxon>
        <taxon>Roseivivax</taxon>
    </lineage>
</organism>
<evidence type="ECO:0000313" key="3">
    <source>
        <dbReference type="Proteomes" id="UP000193570"/>
    </source>
</evidence>